<dbReference type="AlphaFoldDB" id="A0AAQ3SLR4"/>
<dbReference type="Proteomes" id="UP001341281">
    <property type="component" value="Chromosome 01"/>
</dbReference>
<name>A0AAQ3SLR4_PASNO</name>
<proteinExistence type="predicted"/>
<sequence length="99" mass="10272">MAAASGSSGRIRAYVATKKVLGTQRRVATYPDPGKAGLTHNGGIRQGAAPHGVFPSHSHLASSESRGKPDRSGSAGSRDAEWIPTPSRGRQSGGVQPRR</sequence>
<organism evidence="2 3">
    <name type="scientific">Paspalum notatum var. saurae</name>
    <dbReference type="NCBI Taxonomy" id="547442"/>
    <lineage>
        <taxon>Eukaryota</taxon>
        <taxon>Viridiplantae</taxon>
        <taxon>Streptophyta</taxon>
        <taxon>Embryophyta</taxon>
        <taxon>Tracheophyta</taxon>
        <taxon>Spermatophyta</taxon>
        <taxon>Magnoliopsida</taxon>
        <taxon>Liliopsida</taxon>
        <taxon>Poales</taxon>
        <taxon>Poaceae</taxon>
        <taxon>PACMAD clade</taxon>
        <taxon>Panicoideae</taxon>
        <taxon>Andropogonodae</taxon>
        <taxon>Paspaleae</taxon>
        <taxon>Paspalinae</taxon>
        <taxon>Paspalum</taxon>
    </lineage>
</organism>
<gene>
    <name evidence="2" type="ORF">U9M48_005230</name>
</gene>
<reference evidence="2 3" key="1">
    <citation type="submission" date="2024-02" db="EMBL/GenBank/DDBJ databases">
        <title>High-quality chromosome-scale genome assembly of Pensacola bahiagrass (Paspalum notatum Flugge var. saurae).</title>
        <authorList>
            <person name="Vega J.M."/>
            <person name="Podio M."/>
            <person name="Orjuela J."/>
            <person name="Siena L.A."/>
            <person name="Pessino S.C."/>
            <person name="Combes M.C."/>
            <person name="Mariac C."/>
            <person name="Albertini E."/>
            <person name="Pupilli F."/>
            <person name="Ortiz J.P.A."/>
            <person name="Leblanc O."/>
        </authorList>
    </citation>
    <scope>NUCLEOTIDE SEQUENCE [LARGE SCALE GENOMIC DNA]</scope>
    <source>
        <strain evidence="2">R1</strain>
        <tissue evidence="2">Leaf</tissue>
    </source>
</reference>
<feature type="compositionally biased region" description="Polar residues" evidence="1">
    <location>
        <begin position="88"/>
        <end position="99"/>
    </location>
</feature>
<accession>A0AAQ3SLR4</accession>
<dbReference type="EMBL" id="CP144745">
    <property type="protein sequence ID" value="WVZ54438.1"/>
    <property type="molecule type" value="Genomic_DNA"/>
</dbReference>
<evidence type="ECO:0000313" key="2">
    <source>
        <dbReference type="EMBL" id="WVZ54438.1"/>
    </source>
</evidence>
<keyword evidence="3" id="KW-1185">Reference proteome</keyword>
<evidence type="ECO:0000256" key="1">
    <source>
        <dbReference type="SAM" id="MobiDB-lite"/>
    </source>
</evidence>
<feature type="region of interest" description="Disordered" evidence="1">
    <location>
        <begin position="22"/>
        <end position="99"/>
    </location>
</feature>
<protein>
    <submittedName>
        <fullName evidence="2">Uncharacterized protein</fullName>
    </submittedName>
</protein>
<evidence type="ECO:0000313" key="3">
    <source>
        <dbReference type="Proteomes" id="UP001341281"/>
    </source>
</evidence>